<dbReference type="Pfam" id="PF19439">
    <property type="entry name" value="CLEC16A_C"/>
    <property type="match status" value="1"/>
</dbReference>
<feature type="compositionally biased region" description="Basic and acidic residues" evidence="1">
    <location>
        <begin position="288"/>
        <end position="302"/>
    </location>
</feature>
<dbReference type="InterPro" id="IPR039272">
    <property type="entry name" value="CLEC16A/TT9"/>
</dbReference>
<name>A0A4Y2L141_ARAVE</name>
<evidence type="ECO:0000313" key="3">
    <source>
        <dbReference type="EMBL" id="GBN07577.1"/>
    </source>
</evidence>
<dbReference type="GO" id="GO:0007034">
    <property type="term" value="P:vacuolar transport"/>
    <property type="evidence" value="ECO:0007669"/>
    <property type="project" value="TreeGrafter"/>
</dbReference>
<dbReference type="OrthoDB" id="294052at2759"/>
<proteinExistence type="predicted"/>
<sequence>MFEDEYEEMKKKALNVEYLMMDANLLLPPTGTPMSGIEFHKRLPCGEVERARRAIRVFFLLRDLSLTLQSEEETQLPLTNISSCVKVNDALDLNNSDIINCTVITKDGQKIKGFMVIEALQLILVDPDNKRGGWGIAKFVGFLQDIEVTGDKDDSRCLHITIHRPSSIAGGSIRSPLLAAKFVFDDHIRCMAAKQRLSKGRQKARQRKLHQIARLLELPDHIQPCPSPLRHSLHSVKSADVTLMHRSQSQDTGLRGKTASGSLRHSHCHHRPLLPSSSRVPGHAAILKHGEPEEKRSTERRRTSSSPSSPRRHGSRSRESSPRQSASSEEIPLEDMSRVHSSRHGSPSIRRRSSSGLPQARISAPPGLCHIHQQMALSPNVNSSSLNDKTCAGNSTDRASISSDELFPRNTAQEEMTEGAARNATGVTDTPMIMHSPTETCSKPCCAAEQSDEKFHPPSSGLNASEANPQSSSGSKVKGAIQTV</sequence>
<feature type="region of interest" description="Disordered" evidence="1">
    <location>
        <begin position="414"/>
        <end position="484"/>
    </location>
</feature>
<organism evidence="3 4">
    <name type="scientific">Araneus ventricosus</name>
    <name type="common">Orbweaver spider</name>
    <name type="synonym">Epeira ventricosa</name>
    <dbReference type="NCBI Taxonomy" id="182803"/>
    <lineage>
        <taxon>Eukaryota</taxon>
        <taxon>Metazoa</taxon>
        <taxon>Ecdysozoa</taxon>
        <taxon>Arthropoda</taxon>
        <taxon>Chelicerata</taxon>
        <taxon>Arachnida</taxon>
        <taxon>Araneae</taxon>
        <taxon>Araneomorphae</taxon>
        <taxon>Entelegynae</taxon>
        <taxon>Araneoidea</taxon>
        <taxon>Araneidae</taxon>
        <taxon>Araneus</taxon>
    </lineage>
</organism>
<keyword evidence="4" id="KW-1185">Reference proteome</keyword>
<evidence type="ECO:0000313" key="4">
    <source>
        <dbReference type="Proteomes" id="UP000499080"/>
    </source>
</evidence>
<dbReference type="PANTHER" id="PTHR21481">
    <property type="entry name" value="PROTEIN CLEC16A"/>
    <property type="match status" value="1"/>
</dbReference>
<dbReference type="Proteomes" id="UP000499080">
    <property type="component" value="Unassembled WGS sequence"/>
</dbReference>
<dbReference type="GO" id="GO:0005794">
    <property type="term" value="C:Golgi apparatus"/>
    <property type="evidence" value="ECO:0007669"/>
    <property type="project" value="TreeGrafter"/>
</dbReference>
<gene>
    <name evidence="3" type="primary">ema_2</name>
    <name evidence="3" type="ORF">AVEN_19034_1</name>
</gene>
<feature type="compositionally biased region" description="Polar residues" evidence="1">
    <location>
        <begin position="460"/>
        <end position="475"/>
    </location>
</feature>
<accession>A0A4Y2L141</accession>
<evidence type="ECO:0000259" key="2">
    <source>
        <dbReference type="Pfam" id="PF19439"/>
    </source>
</evidence>
<feature type="domain" description="CLEC16A/TT9 C-terminal" evidence="2">
    <location>
        <begin position="1"/>
        <end position="349"/>
    </location>
</feature>
<dbReference type="AlphaFoldDB" id="A0A4Y2L141"/>
<dbReference type="GO" id="GO:0005770">
    <property type="term" value="C:late endosome"/>
    <property type="evidence" value="ECO:0007669"/>
    <property type="project" value="TreeGrafter"/>
</dbReference>
<dbReference type="GO" id="GO:1901096">
    <property type="term" value="P:regulation of autophagosome maturation"/>
    <property type="evidence" value="ECO:0007669"/>
    <property type="project" value="TreeGrafter"/>
</dbReference>
<dbReference type="InterPro" id="IPR045820">
    <property type="entry name" value="CLEC16A/TT9_C"/>
</dbReference>
<evidence type="ECO:0000256" key="1">
    <source>
        <dbReference type="SAM" id="MobiDB-lite"/>
    </source>
</evidence>
<dbReference type="EMBL" id="BGPR01005169">
    <property type="protein sequence ID" value="GBN07577.1"/>
    <property type="molecule type" value="Genomic_DNA"/>
</dbReference>
<dbReference type="PANTHER" id="PTHR21481:SF0">
    <property type="entry name" value="PROTEIN CLEC16A"/>
    <property type="match status" value="1"/>
</dbReference>
<dbReference type="GO" id="GO:0016197">
    <property type="term" value="P:endosomal transport"/>
    <property type="evidence" value="ECO:0007669"/>
    <property type="project" value="TreeGrafter"/>
</dbReference>
<feature type="region of interest" description="Disordered" evidence="1">
    <location>
        <begin position="245"/>
        <end position="364"/>
    </location>
</feature>
<protein>
    <submittedName>
        <fullName evidence="3">Protein CLEC16A</fullName>
    </submittedName>
</protein>
<comment type="caution">
    <text evidence="3">The sequence shown here is derived from an EMBL/GenBank/DDBJ whole genome shotgun (WGS) entry which is preliminary data.</text>
</comment>
<reference evidence="3 4" key="1">
    <citation type="journal article" date="2019" name="Sci. Rep.">
        <title>Orb-weaving spider Araneus ventricosus genome elucidates the spidroin gene catalogue.</title>
        <authorList>
            <person name="Kono N."/>
            <person name="Nakamura H."/>
            <person name="Ohtoshi R."/>
            <person name="Moran D.A.P."/>
            <person name="Shinohara A."/>
            <person name="Yoshida Y."/>
            <person name="Fujiwara M."/>
            <person name="Mori M."/>
            <person name="Tomita M."/>
            <person name="Arakawa K."/>
        </authorList>
    </citation>
    <scope>NUCLEOTIDE SEQUENCE [LARGE SCALE GENOMIC DNA]</scope>
</reference>
<feature type="region of interest" description="Disordered" evidence="1">
    <location>
        <begin position="380"/>
        <end position="401"/>
    </location>
</feature>